<feature type="transmembrane region" description="Helical" evidence="5">
    <location>
        <begin position="170"/>
        <end position="190"/>
    </location>
</feature>
<feature type="transmembrane region" description="Helical" evidence="5">
    <location>
        <begin position="43"/>
        <end position="66"/>
    </location>
</feature>
<feature type="transmembrane region" description="Helical" evidence="5">
    <location>
        <begin position="288"/>
        <end position="307"/>
    </location>
</feature>
<feature type="transmembrane region" description="Helical" evidence="5">
    <location>
        <begin position="357"/>
        <end position="376"/>
    </location>
</feature>
<evidence type="ECO:0000256" key="5">
    <source>
        <dbReference type="SAM" id="Phobius"/>
    </source>
</evidence>
<evidence type="ECO:0000256" key="1">
    <source>
        <dbReference type="ARBA" id="ARBA00004141"/>
    </source>
</evidence>
<dbReference type="GO" id="GO:0016020">
    <property type="term" value="C:membrane"/>
    <property type="evidence" value="ECO:0007669"/>
    <property type="project" value="UniProtKB-SubCell"/>
</dbReference>
<feature type="transmembrane region" description="Helical" evidence="5">
    <location>
        <begin position="327"/>
        <end position="350"/>
    </location>
</feature>
<feature type="transmembrane region" description="Helical" evidence="5">
    <location>
        <begin position="382"/>
        <end position="403"/>
    </location>
</feature>
<evidence type="ECO:0000313" key="7">
    <source>
        <dbReference type="Proteomes" id="UP000503130"/>
    </source>
</evidence>
<gene>
    <name evidence="6" type="ORF">FOB74_07015</name>
</gene>
<dbReference type="PANTHER" id="PTHR43424:SF1">
    <property type="entry name" value="LOCUS PUTATIVE PROTEIN 1-RELATED"/>
    <property type="match status" value="1"/>
</dbReference>
<dbReference type="RefSeq" id="WP_013851746.1">
    <property type="nucleotide sequence ID" value="NZ_CP050959.1"/>
</dbReference>
<evidence type="ECO:0000256" key="3">
    <source>
        <dbReference type="ARBA" id="ARBA00022989"/>
    </source>
</evidence>
<evidence type="ECO:0000256" key="2">
    <source>
        <dbReference type="ARBA" id="ARBA00022692"/>
    </source>
</evidence>
<reference evidence="6 7" key="1">
    <citation type="submission" date="2019-09" db="EMBL/GenBank/DDBJ databases">
        <title>FDA dAtabase for Regulatory Grade micrObial Sequences (FDA-ARGOS): Supporting development and validation of Infectious Disease Dx tests.</title>
        <authorList>
            <person name="Sciortino C."/>
            <person name="Tallon L."/>
            <person name="Sadzewicz L."/>
            <person name="Vavikolanu K."/>
            <person name="Mehta A."/>
            <person name="Aluvathingal J."/>
            <person name="Nadendla S."/>
            <person name="Nandy P."/>
            <person name="Geyer C."/>
            <person name="Yan Y."/>
            <person name="Sichtig H."/>
        </authorList>
    </citation>
    <scope>NUCLEOTIDE SEQUENCE [LARGE SCALE GENOMIC DNA]</scope>
    <source>
        <strain evidence="6 7">FDAARGOS_666</strain>
    </source>
</reference>
<sequence>MSVRSLKVNALLNFVKQLMTIVFPLVSFPYVSRVLGSSEFGKYNIASSLVSYFSLLALFGITNYAVREGARIRDNQEEISRFASQMFSINLITTTISYVILFLIVSLSQKFQPYSTLILIQSLCLMMNLIGQDWLNTVFEDFLYITLRYIVLQVFALGAIFAFVRTEHDTAIYCLIMVLASYGGNIINLFHLRKYVDVRFTWNVPFRKVALPLLILFINSLAVIIYVNSDITILGLFKDDSVVGVYSFASKLYNIIKQLINATILVFVPRLTVYYISDHNRYGKLISIIINLLVLLVIPMSVALSILSPKIIWVAGGNQYISGSTSFSILIFSIIFALISSVYTNCILIISRNEKKILVATSVSALVNVIGNIIFIPFIGMIGAALTTLVSELLNLAIQQYYAHQFITYKFFNRLVVLLAVVGGLIATVVSLVMTQFITTYSLISVVAMLATTMVLIVSLYGLVLFFFRARLRKIFR</sequence>
<feature type="transmembrane region" description="Helical" evidence="5">
    <location>
        <begin position="211"/>
        <end position="235"/>
    </location>
</feature>
<organism evidence="6 7">
    <name type="scientific">Streptococcus gallolyticus</name>
    <dbReference type="NCBI Taxonomy" id="315405"/>
    <lineage>
        <taxon>Bacteria</taxon>
        <taxon>Bacillati</taxon>
        <taxon>Bacillota</taxon>
        <taxon>Bacilli</taxon>
        <taxon>Lactobacillales</taxon>
        <taxon>Streptococcaceae</taxon>
        <taxon>Streptococcus</taxon>
    </lineage>
</organism>
<dbReference type="InterPro" id="IPR052556">
    <property type="entry name" value="PolySynth_Transporter"/>
</dbReference>
<feature type="transmembrane region" description="Helical" evidence="5">
    <location>
        <begin position="87"/>
        <end position="105"/>
    </location>
</feature>
<keyword evidence="3 5" id="KW-1133">Transmembrane helix</keyword>
<proteinExistence type="predicted"/>
<comment type="subcellular location">
    <subcellularLocation>
        <location evidence="1">Membrane</location>
        <topology evidence="1">Multi-pass membrane protein</topology>
    </subcellularLocation>
</comment>
<feature type="transmembrane region" description="Helical" evidence="5">
    <location>
        <begin position="444"/>
        <end position="468"/>
    </location>
</feature>
<dbReference type="PANTHER" id="PTHR43424">
    <property type="entry name" value="LOCUS PUTATIVE PROTEIN 1-RELATED"/>
    <property type="match status" value="1"/>
</dbReference>
<name>A0AAE7CVV0_9STRE</name>
<dbReference type="CDD" id="cd13128">
    <property type="entry name" value="MATE_Wzx_like"/>
    <property type="match status" value="1"/>
</dbReference>
<dbReference type="Proteomes" id="UP000503130">
    <property type="component" value="Chromosome"/>
</dbReference>
<keyword evidence="4 5" id="KW-0472">Membrane</keyword>
<dbReference type="InterPro" id="IPR002797">
    <property type="entry name" value="Polysacc_synth"/>
</dbReference>
<feature type="transmembrane region" description="Helical" evidence="5">
    <location>
        <begin position="12"/>
        <end position="31"/>
    </location>
</feature>
<feature type="transmembrane region" description="Helical" evidence="5">
    <location>
        <begin position="415"/>
        <end position="438"/>
    </location>
</feature>
<evidence type="ECO:0000313" key="6">
    <source>
        <dbReference type="EMBL" id="QIX74202.1"/>
    </source>
</evidence>
<dbReference type="Pfam" id="PF01943">
    <property type="entry name" value="Polysacc_synt"/>
    <property type="match status" value="1"/>
</dbReference>
<feature type="transmembrane region" description="Helical" evidence="5">
    <location>
        <begin position="111"/>
        <end position="130"/>
    </location>
</feature>
<accession>A0AAE7CVV0</accession>
<dbReference type="EMBL" id="CP050959">
    <property type="protein sequence ID" value="QIX74202.1"/>
    <property type="molecule type" value="Genomic_DNA"/>
</dbReference>
<protein>
    <submittedName>
        <fullName evidence="6">Flippase</fullName>
    </submittedName>
</protein>
<keyword evidence="2 5" id="KW-0812">Transmembrane</keyword>
<dbReference type="AlphaFoldDB" id="A0AAE7CVV0"/>
<evidence type="ECO:0000256" key="4">
    <source>
        <dbReference type="ARBA" id="ARBA00023136"/>
    </source>
</evidence>
<feature type="transmembrane region" description="Helical" evidence="5">
    <location>
        <begin position="255"/>
        <end position="276"/>
    </location>
</feature>
<feature type="transmembrane region" description="Helical" evidence="5">
    <location>
        <begin position="142"/>
        <end position="164"/>
    </location>
</feature>